<dbReference type="AlphaFoldDB" id="A0A286FCJ3"/>
<accession>A0A286FCJ3</accession>
<organism evidence="2 3">
    <name type="scientific">Spirosoma fluviale</name>
    <dbReference type="NCBI Taxonomy" id="1597977"/>
    <lineage>
        <taxon>Bacteria</taxon>
        <taxon>Pseudomonadati</taxon>
        <taxon>Bacteroidota</taxon>
        <taxon>Cytophagia</taxon>
        <taxon>Cytophagales</taxon>
        <taxon>Cytophagaceae</taxon>
        <taxon>Spirosoma</taxon>
    </lineage>
</organism>
<reference evidence="3" key="1">
    <citation type="submission" date="2017-09" db="EMBL/GenBank/DDBJ databases">
        <authorList>
            <person name="Varghese N."/>
            <person name="Submissions S."/>
        </authorList>
    </citation>
    <scope>NUCLEOTIDE SEQUENCE [LARGE SCALE GENOMIC DNA]</scope>
    <source>
        <strain evidence="3">DSM 29961</strain>
    </source>
</reference>
<feature type="compositionally biased region" description="Basic and acidic residues" evidence="1">
    <location>
        <begin position="267"/>
        <end position="283"/>
    </location>
</feature>
<evidence type="ECO:0000313" key="3">
    <source>
        <dbReference type="Proteomes" id="UP000219452"/>
    </source>
</evidence>
<proteinExistence type="predicted"/>
<dbReference type="OrthoDB" id="181087at768503"/>
<keyword evidence="3" id="KW-1185">Reference proteome</keyword>
<feature type="region of interest" description="Disordered" evidence="1">
    <location>
        <begin position="419"/>
        <end position="480"/>
    </location>
</feature>
<dbReference type="RefSeq" id="WP_097125231.1">
    <property type="nucleotide sequence ID" value="NZ_OCNH01000001.1"/>
</dbReference>
<feature type="compositionally biased region" description="Low complexity" evidence="1">
    <location>
        <begin position="423"/>
        <end position="455"/>
    </location>
</feature>
<name>A0A286FCJ3_9BACT</name>
<protein>
    <submittedName>
        <fullName evidence="2">Uncharacterized protein</fullName>
    </submittedName>
</protein>
<dbReference type="EMBL" id="OCNH01000001">
    <property type="protein sequence ID" value="SOD80920.1"/>
    <property type="molecule type" value="Genomic_DNA"/>
</dbReference>
<dbReference type="Proteomes" id="UP000219452">
    <property type="component" value="Unassembled WGS sequence"/>
</dbReference>
<sequence>MAVFTTENQTSAYAKDPSYYTGSGFVLGMLGYKKNGQKSLFGKIKDVALPVIGGIAGTLVGGPAGAAIGATLGQGLNAASNKVAAGIVGGAEDSTTNVDEDMSNTLARGNLGMSLGNLAGGVANGVQAGNGVGKILKDLAPTAQKDLPGIVSGMAGAIGANSTTTYPVRRNVKYFNAGGEVKPLTYRYAGMTFSIDQPKDYKIYDKDDKSEDLSIIDETTGMHYGRMRIGERVMDQHSNMAMKAIMCSSAPLEKKKEALGEHLYEELSTHRDDSGSHEFREGGEAGPGPNRKYDAKKVLDDFRAHNQRLIDSWSSIAAKPKANQLAEDQKYIDDAAAQVRMAKQAISALDSGQLTFDANSNKIVHKGTGVGYALPKSRTGYNYHGDGFNTQTGGLSLLPDSGGVGAMDFTKATSAVNTQKMTAQPAPASSAPAVQPSAGSSPNSQTGRSGTSSTTPARVPSMVQRGASAGKKPASTAPPVVTAQSRIQKMTHGQLVSTLGGIATPDPGVIGTPPPAPEAEKPVVKPNTDRIAGALGLDTPAAATNYDPKASAPTAKAPAAKGDAVGNLLDLGRVVTGAVMASKKTPTWTPPARFTNWQSQVEAKANQGYTPQEWNTVNGQIADSYAAGQTAMTNSLGSGATPGVVLAGLTRLNQQRGQQTQAAVMGDVSRRAQNFAQYGAMVNQDLQLDQQQFDQKLNQVVSGQQAGVQLAQAGLQNIEQRKLYTDNYGAGSLFQRLMGAQADEEQEATSLLRKMRENAMKAGTGSN</sequence>
<gene>
    <name evidence="2" type="ORF">SAMN06269250_1611</name>
</gene>
<feature type="region of interest" description="Disordered" evidence="1">
    <location>
        <begin position="267"/>
        <end position="294"/>
    </location>
</feature>
<evidence type="ECO:0000313" key="2">
    <source>
        <dbReference type="EMBL" id="SOD80920.1"/>
    </source>
</evidence>
<evidence type="ECO:0000256" key="1">
    <source>
        <dbReference type="SAM" id="MobiDB-lite"/>
    </source>
</evidence>